<evidence type="ECO:0000256" key="5">
    <source>
        <dbReference type="ARBA" id="ARBA00022553"/>
    </source>
</evidence>
<evidence type="ECO:0000256" key="2">
    <source>
        <dbReference type="ARBA" id="ARBA00004651"/>
    </source>
</evidence>
<dbReference type="Gene3D" id="3.30.565.10">
    <property type="entry name" value="Histidine kinase-like ATPase, C-terminal domain"/>
    <property type="match status" value="1"/>
</dbReference>
<dbReference type="InterPro" id="IPR011712">
    <property type="entry name" value="Sig_transdc_His_kin_sub3_dim/P"/>
</dbReference>
<keyword evidence="4" id="KW-1003">Cell membrane</keyword>
<feature type="transmembrane region" description="Helical" evidence="15">
    <location>
        <begin position="61"/>
        <end position="78"/>
    </location>
</feature>
<comment type="subcellular location">
    <subcellularLocation>
        <location evidence="2">Cell membrane</location>
        <topology evidence="2">Multi-pass membrane protein</topology>
    </subcellularLocation>
</comment>
<keyword evidence="9 17" id="KW-0418">Kinase</keyword>
<evidence type="ECO:0000256" key="3">
    <source>
        <dbReference type="ARBA" id="ARBA00012438"/>
    </source>
</evidence>
<dbReference type="SMART" id="SM00387">
    <property type="entry name" value="HATPase_c"/>
    <property type="match status" value="1"/>
</dbReference>
<dbReference type="Pfam" id="PF05231">
    <property type="entry name" value="MASE1"/>
    <property type="match status" value="1"/>
</dbReference>
<keyword evidence="5" id="KW-0597">Phosphoprotein</keyword>
<feature type="domain" description="Histidine kinase" evidence="16">
    <location>
        <begin position="328"/>
        <end position="517"/>
    </location>
</feature>
<evidence type="ECO:0000256" key="14">
    <source>
        <dbReference type="SAM" id="Coils"/>
    </source>
</evidence>
<feature type="transmembrane region" description="Helical" evidence="15">
    <location>
        <begin position="186"/>
        <end position="205"/>
    </location>
</feature>
<dbReference type="Pfam" id="PF02518">
    <property type="entry name" value="HATPase_c"/>
    <property type="match status" value="1"/>
</dbReference>
<dbReference type="InterPro" id="IPR007895">
    <property type="entry name" value="MASE1"/>
</dbReference>
<keyword evidence="12" id="KW-0902">Two-component regulatory system</keyword>
<comment type="catalytic activity">
    <reaction evidence="1">
        <text>ATP + protein L-histidine = ADP + protein N-phospho-L-histidine.</text>
        <dbReference type="EC" id="2.7.13.3"/>
    </reaction>
</comment>
<feature type="transmembrane region" description="Helical" evidence="15">
    <location>
        <begin position="269"/>
        <end position="290"/>
    </location>
</feature>
<dbReference type="InterPro" id="IPR036890">
    <property type="entry name" value="HATPase_C_sf"/>
</dbReference>
<evidence type="ECO:0000256" key="4">
    <source>
        <dbReference type="ARBA" id="ARBA00022475"/>
    </source>
</evidence>
<reference evidence="17 18" key="1">
    <citation type="submission" date="2022-05" db="EMBL/GenBank/DDBJ databases">
        <title>Luteimonas sp. SX5, whole genome shotgun sequencing project.</title>
        <authorList>
            <person name="Zhao G."/>
            <person name="Shen L."/>
        </authorList>
    </citation>
    <scope>NUCLEOTIDE SEQUENCE [LARGE SCALE GENOMIC DNA]</scope>
    <source>
        <strain evidence="17 18">SX5</strain>
    </source>
</reference>
<feature type="coiled-coil region" evidence="14">
    <location>
        <begin position="337"/>
        <end position="379"/>
    </location>
</feature>
<dbReference type="RefSeq" id="WP_249471922.1">
    <property type="nucleotide sequence ID" value="NZ_JAMBEP010000001.1"/>
</dbReference>
<evidence type="ECO:0000256" key="15">
    <source>
        <dbReference type="SAM" id="Phobius"/>
    </source>
</evidence>
<sequence>MAISSAQRQLATGAAFFGAGCIAQLLSVAAWAPALKAHMVWLPGATLLCGLLLLPRARWPACLIGSLLGVLAVSMFRISAWDVLVTVGGDYLLVAATAAVLLRYRDGQRLMESFADIGRFILFACLLLPATSAWWVTTLARRNELNPYIGDWLNVALAHSLGYVLVVPAVVGIVSAAKQPERRNPASTASFVAVVLLAGLLWLTWSFPWDDIIVKRLLILAPIPFLVWALASFGIAGASVAMLLVAFLCMRMSVNGFGPFAAPDLAETILSAQFWAIGTAISLLFLAVLAEQRTTSRLMLKRAYQRLSKVTGRMLVVQEEERTRIARDLHDDINQSLAAVSIQLSAIKRELGQAQRESIDEIQEQLMSISKDIRDISHELHPSILRFTGLASAIEGLCEKHNASGELRLHCSTRNLPPLSEAQELGLFRIVQEAVNNIDKHAHASLARILLEGDRDGVSLTIEDNGIGYAPEIKHAPPPSLGLISMEERAKALGGNFDIARGPTGGTRVEVRFRAGAQPHGAD</sequence>
<evidence type="ECO:0000256" key="13">
    <source>
        <dbReference type="ARBA" id="ARBA00023136"/>
    </source>
</evidence>
<evidence type="ECO:0000256" key="12">
    <source>
        <dbReference type="ARBA" id="ARBA00023012"/>
    </source>
</evidence>
<keyword evidence="18" id="KW-1185">Reference proteome</keyword>
<proteinExistence type="predicted"/>
<dbReference type="Gene3D" id="1.20.5.1930">
    <property type="match status" value="1"/>
</dbReference>
<dbReference type="EMBL" id="JAMBEP010000001">
    <property type="protein sequence ID" value="MCL1633970.1"/>
    <property type="molecule type" value="Genomic_DNA"/>
</dbReference>
<feature type="transmembrane region" description="Helical" evidence="15">
    <location>
        <begin position="38"/>
        <end position="54"/>
    </location>
</feature>
<dbReference type="PANTHER" id="PTHR24421">
    <property type="entry name" value="NITRATE/NITRITE SENSOR PROTEIN NARX-RELATED"/>
    <property type="match status" value="1"/>
</dbReference>
<keyword evidence="13 15" id="KW-0472">Membrane</keyword>
<name>A0ABT0MI49_9GAMM</name>
<evidence type="ECO:0000256" key="6">
    <source>
        <dbReference type="ARBA" id="ARBA00022679"/>
    </source>
</evidence>
<evidence type="ECO:0000256" key="11">
    <source>
        <dbReference type="ARBA" id="ARBA00022989"/>
    </source>
</evidence>
<evidence type="ECO:0000256" key="8">
    <source>
        <dbReference type="ARBA" id="ARBA00022741"/>
    </source>
</evidence>
<dbReference type="SUPFAM" id="SSF55874">
    <property type="entry name" value="ATPase domain of HSP90 chaperone/DNA topoisomerase II/histidine kinase"/>
    <property type="match status" value="1"/>
</dbReference>
<keyword evidence="10" id="KW-0067">ATP-binding</keyword>
<feature type="transmembrane region" description="Helical" evidence="15">
    <location>
        <begin position="116"/>
        <end position="136"/>
    </location>
</feature>
<keyword evidence="11 15" id="KW-1133">Transmembrane helix</keyword>
<gene>
    <name evidence="17" type="ORF">M2650_04845</name>
</gene>
<evidence type="ECO:0000256" key="10">
    <source>
        <dbReference type="ARBA" id="ARBA00022840"/>
    </source>
</evidence>
<feature type="transmembrane region" description="Helical" evidence="15">
    <location>
        <begin position="84"/>
        <end position="104"/>
    </location>
</feature>
<dbReference type="CDD" id="cd16917">
    <property type="entry name" value="HATPase_UhpB-NarQ-NarX-like"/>
    <property type="match status" value="1"/>
</dbReference>
<dbReference type="InterPro" id="IPR050482">
    <property type="entry name" value="Sensor_HK_TwoCompSys"/>
</dbReference>
<feature type="transmembrane region" description="Helical" evidence="15">
    <location>
        <begin position="225"/>
        <end position="248"/>
    </location>
</feature>
<evidence type="ECO:0000313" key="18">
    <source>
        <dbReference type="Proteomes" id="UP001431217"/>
    </source>
</evidence>
<feature type="transmembrane region" description="Helical" evidence="15">
    <location>
        <begin position="156"/>
        <end position="174"/>
    </location>
</feature>
<dbReference type="PROSITE" id="PS50109">
    <property type="entry name" value="HIS_KIN"/>
    <property type="match status" value="1"/>
</dbReference>
<evidence type="ECO:0000313" key="17">
    <source>
        <dbReference type="EMBL" id="MCL1633970.1"/>
    </source>
</evidence>
<dbReference type="PANTHER" id="PTHR24421:SF10">
    <property type="entry name" value="NITRATE_NITRITE SENSOR PROTEIN NARQ"/>
    <property type="match status" value="1"/>
</dbReference>
<dbReference type="Proteomes" id="UP001431217">
    <property type="component" value="Unassembled WGS sequence"/>
</dbReference>
<keyword evidence="8" id="KW-0547">Nucleotide-binding</keyword>
<protein>
    <recommendedName>
        <fullName evidence="3">histidine kinase</fullName>
        <ecNumber evidence="3">2.7.13.3</ecNumber>
    </recommendedName>
</protein>
<dbReference type="InterPro" id="IPR005467">
    <property type="entry name" value="His_kinase_dom"/>
</dbReference>
<dbReference type="Pfam" id="PF07730">
    <property type="entry name" value="HisKA_3"/>
    <property type="match status" value="1"/>
</dbReference>
<dbReference type="InterPro" id="IPR003594">
    <property type="entry name" value="HATPase_dom"/>
</dbReference>
<evidence type="ECO:0000256" key="1">
    <source>
        <dbReference type="ARBA" id="ARBA00000085"/>
    </source>
</evidence>
<dbReference type="EC" id="2.7.13.3" evidence="3"/>
<comment type="caution">
    <text evidence="17">The sequence shown here is derived from an EMBL/GenBank/DDBJ whole genome shotgun (WGS) entry which is preliminary data.</text>
</comment>
<keyword evidence="7 15" id="KW-0812">Transmembrane</keyword>
<evidence type="ECO:0000256" key="9">
    <source>
        <dbReference type="ARBA" id="ARBA00022777"/>
    </source>
</evidence>
<organism evidence="17 18">
    <name type="scientific">Luteimonas galliterrae</name>
    <dbReference type="NCBI Taxonomy" id="2940486"/>
    <lineage>
        <taxon>Bacteria</taxon>
        <taxon>Pseudomonadati</taxon>
        <taxon>Pseudomonadota</taxon>
        <taxon>Gammaproteobacteria</taxon>
        <taxon>Lysobacterales</taxon>
        <taxon>Lysobacteraceae</taxon>
        <taxon>Luteimonas</taxon>
    </lineage>
</organism>
<evidence type="ECO:0000259" key="16">
    <source>
        <dbReference type="PROSITE" id="PS50109"/>
    </source>
</evidence>
<dbReference type="GO" id="GO:0016301">
    <property type="term" value="F:kinase activity"/>
    <property type="evidence" value="ECO:0007669"/>
    <property type="project" value="UniProtKB-KW"/>
</dbReference>
<feature type="transmembrane region" description="Helical" evidence="15">
    <location>
        <begin position="12"/>
        <end position="32"/>
    </location>
</feature>
<accession>A0ABT0MI49</accession>
<keyword evidence="6" id="KW-0808">Transferase</keyword>
<evidence type="ECO:0000256" key="7">
    <source>
        <dbReference type="ARBA" id="ARBA00022692"/>
    </source>
</evidence>
<keyword evidence="14" id="KW-0175">Coiled coil</keyword>